<feature type="compositionally biased region" description="Polar residues" evidence="1">
    <location>
        <begin position="232"/>
        <end position="246"/>
    </location>
</feature>
<accession>A0AAP0N2W5</accession>
<protein>
    <submittedName>
        <fullName evidence="2">Uncharacterized protein</fullName>
    </submittedName>
</protein>
<feature type="region of interest" description="Disordered" evidence="1">
    <location>
        <begin position="358"/>
        <end position="442"/>
    </location>
</feature>
<feature type="region of interest" description="Disordered" evidence="1">
    <location>
        <begin position="122"/>
        <end position="154"/>
    </location>
</feature>
<comment type="caution">
    <text evidence="2">The sequence shown here is derived from an EMBL/GenBank/DDBJ whole genome shotgun (WGS) entry which is preliminary data.</text>
</comment>
<evidence type="ECO:0000313" key="2">
    <source>
        <dbReference type="EMBL" id="KAK9230501.1"/>
    </source>
</evidence>
<keyword evidence="3" id="KW-1185">Reference proteome</keyword>
<feature type="compositionally biased region" description="Basic and acidic residues" evidence="1">
    <location>
        <begin position="407"/>
        <end position="424"/>
    </location>
</feature>
<feature type="compositionally biased region" description="Basic and acidic residues" evidence="1">
    <location>
        <begin position="213"/>
        <end position="231"/>
    </location>
</feature>
<organism evidence="2 3">
    <name type="scientific">Citrus x changshan-huyou</name>
    <dbReference type="NCBI Taxonomy" id="2935761"/>
    <lineage>
        <taxon>Eukaryota</taxon>
        <taxon>Viridiplantae</taxon>
        <taxon>Streptophyta</taxon>
        <taxon>Embryophyta</taxon>
        <taxon>Tracheophyta</taxon>
        <taxon>Spermatophyta</taxon>
        <taxon>Magnoliopsida</taxon>
        <taxon>eudicotyledons</taxon>
        <taxon>Gunneridae</taxon>
        <taxon>Pentapetalae</taxon>
        <taxon>rosids</taxon>
        <taxon>malvids</taxon>
        <taxon>Sapindales</taxon>
        <taxon>Rutaceae</taxon>
        <taxon>Aurantioideae</taxon>
        <taxon>Citrus</taxon>
    </lineage>
</organism>
<evidence type="ECO:0000256" key="1">
    <source>
        <dbReference type="SAM" id="MobiDB-lite"/>
    </source>
</evidence>
<sequence>MSTYAHRAPLLQKQESKTEHKQPPGCLSRICPRRSKSRVSQDTLQGKGKQKAETKSTRAIVPAPDTKQNGAFQPENSYRNGIVNGEASEIKQGKSYAGSVIGTAGSVETWKEQEMTSIKQESINASFGDKWSDSPKKPVSSSHTEAGQKDFRQEDFKNYGEYMHPNSTKVTSRNTGYLEEYEGGVLNQKKNGESKTKNTTSSPEQAGLSMWDTKQKDVVRQVSVKNEDKHTGANSPKLNGRSSEQVGLSLWKEKQKDFLQSASFDKDDYYTDTSPSRMINGSTGHTFGKQQKGATGSPEQAGLSMWNTKQKDVVRQGSFRKEDKHTDTSSTKLKERSMSSSEHVGLLSWNEKKKDFVRSGSFDKDDNYTDTSAARMTNGSTEHTFGKQQNCVTSSPEQASLSTCGTKQKDVVRQVSLKKEDKHTSTNSPKINERSKSSSENVGLSLWKEKEEDFVWSSSFNKDDNYTDISPARMTNGSTGHTFGKQQKGVPKQERNIENNKSNIQHILEEHQKGVLKQVRNNLRIAIRSLGRWRFVISVTEAEEFVAKEEGIGKDEKITISSLQIWPKAE</sequence>
<feature type="compositionally biased region" description="Polar residues" evidence="1">
    <location>
        <begin position="66"/>
        <end position="79"/>
    </location>
</feature>
<name>A0AAP0N2W5_9ROSI</name>
<dbReference type="EMBL" id="JBCGBO010000001">
    <property type="protein sequence ID" value="KAK9230501.1"/>
    <property type="molecule type" value="Genomic_DNA"/>
</dbReference>
<dbReference type="AlphaFoldDB" id="A0AAP0N2W5"/>
<evidence type="ECO:0000313" key="3">
    <source>
        <dbReference type="Proteomes" id="UP001428341"/>
    </source>
</evidence>
<proteinExistence type="predicted"/>
<feature type="compositionally biased region" description="Polar residues" evidence="1">
    <location>
        <begin position="271"/>
        <end position="298"/>
    </location>
</feature>
<feature type="region of interest" description="Disordered" evidence="1">
    <location>
        <begin position="1"/>
        <end position="79"/>
    </location>
</feature>
<feature type="compositionally biased region" description="Basic and acidic residues" evidence="1">
    <location>
        <begin position="309"/>
        <end position="337"/>
    </location>
</feature>
<dbReference type="Proteomes" id="UP001428341">
    <property type="component" value="Unassembled WGS sequence"/>
</dbReference>
<feature type="compositionally biased region" description="Polar residues" evidence="1">
    <location>
        <begin position="473"/>
        <end position="485"/>
    </location>
</feature>
<reference evidence="2 3" key="1">
    <citation type="submission" date="2024-05" db="EMBL/GenBank/DDBJ databases">
        <title>Haplotype-resolved chromosome-level genome assembly of Huyou (Citrus changshanensis).</title>
        <authorList>
            <person name="Miao C."/>
            <person name="Chen W."/>
            <person name="Wu Y."/>
            <person name="Wang L."/>
            <person name="Zhao S."/>
            <person name="Grierson D."/>
            <person name="Xu C."/>
            <person name="Chen K."/>
        </authorList>
    </citation>
    <scope>NUCLEOTIDE SEQUENCE [LARGE SCALE GENOMIC DNA]</scope>
    <source>
        <strain evidence="2">01-14</strain>
        <tissue evidence="2">Leaf</tissue>
    </source>
</reference>
<gene>
    <name evidence="2" type="ORF">WN944_023472</name>
</gene>
<feature type="compositionally biased region" description="Basic and acidic residues" evidence="1">
    <location>
        <begin position="358"/>
        <end position="367"/>
    </location>
</feature>
<feature type="region of interest" description="Disordered" evidence="1">
    <location>
        <begin position="473"/>
        <end position="493"/>
    </location>
</feature>
<feature type="region of interest" description="Disordered" evidence="1">
    <location>
        <begin position="264"/>
        <end position="345"/>
    </location>
</feature>
<feature type="compositionally biased region" description="Polar residues" evidence="1">
    <location>
        <begin position="369"/>
        <end position="406"/>
    </location>
</feature>
<feature type="region of interest" description="Disordered" evidence="1">
    <location>
        <begin position="184"/>
        <end position="246"/>
    </location>
</feature>